<dbReference type="OrthoDB" id="10295528at2759"/>
<dbReference type="Proteomes" id="UP000355283">
    <property type="component" value="Unassembled WGS sequence"/>
</dbReference>
<sequence length="338" mass="36412">MVNQGVKTIMRLHYVAASASHARAIVSVLASVLQLPSSSSSASLHLGNAVLEFSALPAWVNYARQSRVLKRPQVSRLRAIEVFTGTSGGEGSKGSTAAQSSFPHQNARAWLTEDRPLITPTFQKSSFCSAPTNAVATPFVREVVLGAGLRWVEMTRLVTDELDAIPCPGFPHLYALHAELSNSKAPPSSGIFVRLLHSPMSAVVLQVRAGGLNKLKKDLRRRGVTFEEIGSTGATEGQLLLSSHLLRGLDVRLCDADAVLSPYFNEGDEVLREHVIEELNPGLSLPLASVEAGQQANSPAEEYRRMGARTGDCWSEFRSQIKRPGGFFTASSPATPSK</sequence>
<organism evidence="1 2">
    <name type="scientific">Nannochloropsis salina CCMP1776</name>
    <dbReference type="NCBI Taxonomy" id="1027361"/>
    <lineage>
        <taxon>Eukaryota</taxon>
        <taxon>Sar</taxon>
        <taxon>Stramenopiles</taxon>
        <taxon>Ochrophyta</taxon>
        <taxon>Eustigmatophyceae</taxon>
        <taxon>Eustigmatales</taxon>
        <taxon>Monodopsidaceae</taxon>
        <taxon>Microchloropsis</taxon>
        <taxon>Microchloropsis salina</taxon>
    </lineage>
</organism>
<keyword evidence="2" id="KW-1185">Reference proteome</keyword>
<name>A0A4D9CW42_9STRA</name>
<accession>A0A4D9CW42</accession>
<evidence type="ECO:0000313" key="1">
    <source>
        <dbReference type="EMBL" id="TFJ81733.1"/>
    </source>
</evidence>
<reference evidence="1 2" key="1">
    <citation type="submission" date="2019-01" db="EMBL/GenBank/DDBJ databases">
        <title>Nuclear Genome Assembly of the Microalgal Biofuel strain Nannochloropsis salina CCMP1776.</title>
        <authorList>
            <person name="Hovde B."/>
        </authorList>
    </citation>
    <scope>NUCLEOTIDE SEQUENCE [LARGE SCALE GENOMIC DNA]</scope>
    <source>
        <strain evidence="1 2">CCMP1776</strain>
    </source>
</reference>
<dbReference type="AlphaFoldDB" id="A0A4D9CW42"/>
<comment type="caution">
    <text evidence="1">The sequence shown here is derived from an EMBL/GenBank/DDBJ whole genome shotgun (WGS) entry which is preliminary data.</text>
</comment>
<gene>
    <name evidence="1" type="ORF">NSK_006982</name>
</gene>
<protein>
    <submittedName>
        <fullName evidence="1">Uncharacterized protein</fullName>
    </submittedName>
</protein>
<proteinExistence type="predicted"/>
<dbReference type="EMBL" id="SDOX01000122">
    <property type="protein sequence ID" value="TFJ81733.1"/>
    <property type="molecule type" value="Genomic_DNA"/>
</dbReference>
<evidence type="ECO:0000313" key="2">
    <source>
        <dbReference type="Proteomes" id="UP000355283"/>
    </source>
</evidence>